<dbReference type="SUPFAM" id="SSF53474">
    <property type="entry name" value="alpha/beta-Hydrolases"/>
    <property type="match status" value="1"/>
</dbReference>
<name>A0AAN9V110_9PEZI</name>
<gene>
    <name evidence="2" type="ORF">SLS62_001968</name>
</gene>
<evidence type="ECO:0000313" key="2">
    <source>
        <dbReference type="EMBL" id="KAK7756025.1"/>
    </source>
</evidence>
<sequence length="186" mass="20403">MLALLRPLVKYRIRVQNEPPPDPKITGDATNSGPRRVVGTSDVTGGDSFDLAPISRFRPHVTVRSVMAWQIEHHRGFIDAFTSSMADGPIYGMQLDWYALGPILASNARERDEAKGLYAGLSQVLIVLGADDPVIVKEEFSMDVKAALGENGVQFAVLPSGHEVPMTKSEEVAEHVCEFWRCLPTS</sequence>
<dbReference type="InterPro" id="IPR029058">
    <property type="entry name" value="AB_hydrolase_fold"/>
</dbReference>
<evidence type="ECO:0000256" key="1">
    <source>
        <dbReference type="SAM" id="MobiDB-lite"/>
    </source>
</evidence>
<accession>A0AAN9V110</accession>
<dbReference type="Proteomes" id="UP001320420">
    <property type="component" value="Unassembled WGS sequence"/>
</dbReference>
<dbReference type="EMBL" id="JAKJXP020000009">
    <property type="protein sequence ID" value="KAK7756025.1"/>
    <property type="molecule type" value="Genomic_DNA"/>
</dbReference>
<feature type="region of interest" description="Disordered" evidence="1">
    <location>
        <begin position="16"/>
        <end position="37"/>
    </location>
</feature>
<dbReference type="Gene3D" id="3.40.50.1820">
    <property type="entry name" value="alpha/beta hydrolase"/>
    <property type="match status" value="1"/>
</dbReference>
<comment type="caution">
    <text evidence="2">The sequence shown here is derived from an EMBL/GenBank/DDBJ whole genome shotgun (WGS) entry which is preliminary data.</text>
</comment>
<keyword evidence="3" id="KW-1185">Reference proteome</keyword>
<proteinExistence type="predicted"/>
<dbReference type="AlphaFoldDB" id="A0AAN9V110"/>
<reference evidence="2 3" key="1">
    <citation type="submission" date="2024-02" db="EMBL/GenBank/DDBJ databases">
        <title>De novo assembly and annotation of 12 fungi associated with fruit tree decline syndrome in Ontario, Canada.</title>
        <authorList>
            <person name="Sulman M."/>
            <person name="Ellouze W."/>
            <person name="Ilyukhin E."/>
        </authorList>
    </citation>
    <scope>NUCLEOTIDE SEQUENCE [LARGE SCALE GENOMIC DNA]</scope>
    <source>
        <strain evidence="2 3">M11/M66-122</strain>
    </source>
</reference>
<protein>
    <submittedName>
        <fullName evidence="2">Uncharacterized protein</fullName>
    </submittedName>
</protein>
<evidence type="ECO:0000313" key="3">
    <source>
        <dbReference type="Proteomes" id="UP001320420"/>
    </source>
</evidence>
<organism evidence="2 3">
    <name type="scientific">Diatrype stigma</name>
    <dbReference type="NCBI Taxonomy" id="117547"/>
    <lineage>
        <taxon>Eukaryota</taxon>
        <taxon>Fungi</taxon>
        <taxon>Dikarya</taxon>
        <taxon>Ascomycota</taxon>
        <taxon>Pezizomycotina</taxon>
        <taxon>Sordariomycetes</taxon>
        <taxon>Xylariomycetidae</taxon>
        <taxon>Xylariales</taxon>
        <taxon>Diatrypaceae</taxon>
        <taxon>Diatrype</taxon>
    </lineage>
</organism>